<sequence>MEEPYSLDKYTVVIFCPLVVEMRAVFLMLDEHHQGVSWDAPGQVASYILGRIGHHNVAIAGYPEGEFGMGVSGSMASEAMRDFPKLRAGFLVGVAAGIPSSTSDIRFGDVAVAVPTDDNSGIVGYDLVKVYDDKVEIKQWQNSTLSSLRTIMRKMRVTGSDFTKHLSSAISKDPDYARPYPPLPSEDWPAHKPQRKEKDGPKVHYGAILSGNEMIKSKKRREELRDRHGGIAIEMAAAGMMTRLPVAVIRGISDFADASENKEWQPYAALTAAAYAKEMLLNMNPLHENKAPGT</sequence>
<feature type="region of interest" description="Disordered" evidence="1">
    <location>
        <begin position="173"/>
        <end position="202"/>
    </location>
</feature>
<evidence type="ECO:0000313" key="4">
    <source>
        <dbReference type="Proteomes" id="UP000244855"/>
    </source>
</evidence>
<dbReference type="InterPro" id="IPR035994">
    <property type="entry name" value="Nucleoside_phosphorylase_sf"/>
</dbReference>
<accession>A0A2V1D315</accession>
<evidence type="ECO:0000256" key="1">
    <source>
        <dbReference type="SAM" id="MobiDB-lite"/>
    </source>
</evidence>
<evidence type="ECO:0000259" key="2">
    <source>
        <dbReference type="Pfam" id="PF01048"/>
    </source>
</evidence>
<dbReference type="InterPro" id="IPR000845">
    <property type="entry name" value="Nucleoside_phosphorylase_d"/>
</dbReference>
<proteinExistence type="predicted"/>
<dbReference type="GO" id="GO:0003824">
    <property type="term" value="F:catalytic activity"/>
    <property type="evidence" value="ECO:0007669"/>
    <property type="project" value="InterPro"/>
</dbReference>
<dbReference type="EMBL" id="KZ805684">
    <property type="protein sequence ID" value="PVH92426.1"/>
    <property type="molecule type" value="Genomic_DNA"/>
</dbReference>
<reference evidence="3 4" key="1">
    <citation type="journal article" date="2018" name="Sci. Rep.">
        <title>Comparative genomics provides insights into the lifestyle and reveals functional heterogeneity of dark septate endophytic fungi.</title>
        <authorList>
            <person name="Knapp D.G."/>
            <person name="Nemeth J.B."/>
            <person name="Barry K."/>
            <person name="Hainaut M."/>
            <person name="Henrissat B."/>
            <person name="Johnson J."/>
            <person name="Kuo A."/>
            <person name="Lim J.H.P."/>
            <person name="Lipzen A."/>
            <person name="Nolan M."/>
            <person name="Ohm R.A."/>
            <person name="Tamas L."/>
            <person name="Grigoriev I.V."/>
            <person name="Spatafora J.W."/>
            <person name="Nagy L.G."/>
            <person name="Kovacs G.M."/>
        </authorList>
    </citation>
    <scope>NUCLEOTIDE SEQUENCE [LARGE SCALE GENOMIC DNA]</scope>
    <source>
        <strain evidence="3 4">DSE2036</strain>
    </source>
</reference>
<dbReference type="InterPro" id="IPR053137">
    <property type="entry name" value="NLR-like"/>
</dbReference>
<protein>
    <submittedName>
        <fullName evidence="3">Purine and uridine phosphorylase</fullName>
    </submittedName>
</protein>
<keyword evidence="4" id="KW-1185">Reference proteome</keyword>
<dbReference type="PANTHER" id="PTHR46082:SF11">
    <property type="entry name" value="AAA+ ATPASE DOMAIN-CONTAINING PROTEIN-RELATED"/>
    <property type="match status" value="1"/>
</dbReference>
<dbReference type="PANTHER" id="PTHR46082">
    <property type="entry name" value="ATP/GTP-BINDING PROTEIN-RELATED"/>
    <property type="match status" value="1"/>
</dbReference>
<dbReference type="SUPFAM" id="SSF53167">
    <property type="entry name" value="Purine and uridine phosphorylases"/>
    <property type="match status" value="1"/>
</dbReference>
<gene>
    <name evidence="3" type="ORF">DM02DRAFT_543690</name>
</gene>
<dbReference type="Proteomes" id="UP000244855">
    <property type="component" value="Unassembled WGS sequence"/>
</dbReference>
<dbReference type="STRING" id="97972.A0A2V1D315"/>
<dbReference type="GO" id="GO:0009116">
    <property type="term" value="P:nucleoside metabolic process"/>
    <property type="evidence" value="ECO:0007669"/>
    <property type="project" value="InterPro"/>
</dbReference>
<dbReference type="Gene3D" id="3.40.50.1580">
    <property type="entry name" value="Nucleoside phosphorylase domain"/>
    <property type="match status" value="1"/>
</dbReference>
<dbReference type="OrthoDB" id="1658288at2759"/>
<name>A0A2V1D315_9PLEO</name>
<feature type="domain" description="Nucleoside phosphorylase" evidence="2">
    <location>
        <begin position="161"/>
        <end position="280"/>
    </location>
</feature>
<evidence type="ECO:0000313" key="3">
    <source>
        <dbReference type="EMBL" id="PVH92426.1"/>
    </source>
</evidence>
<organism evidence="3 4">
    <name type="scientific">Periconia macrospinosa</name>
    <dbReference type="NCBI Taxonomy" id="97972"/>
    <lineage>
        <taxon>Eukaryota</taxon>
        <taxon>Fungi</taxon>
        <taxon>Dikarya</taxon>
        <taxon>Ascomycota</taxon>
        <taxon>Pezizomycotina</taxon>
        <taxon>Dothideomycetes</taxon>
        <taxon>Pleosporomycetidae</taxon>
        <taxon>Pleosporales</taxon>
        <taxon>Massarineae</taxon>
        <taxon>Periconiaceae</taxon>
        <taxon>Periconia</taxon>
    </lineage>
</organism>
<dbReference type="AlphaFoldDB" id="A0A2V1D315"/>
<dbReference type="Pfam" id="PF01048">
    <property type="entry name" value="PNP_UDP_1"/>
    <property type="match status" value="1"/>
</dbReference>